<gene>
    <name evidence="3" type="ORF">MCNOR_2865</name>
</gene>
<dbReference type="SUPFAM" id="SSF56954">
    <property type="entry name" value="Outer membrane efflux proteins (OEP)"/>
    <property type="match status" value="1"/>
</dbReference>
<evidence type="ECO:0000256" key="1">
    <source>
        <dbReference type="ARBA" id="ARBA00007613"/>
    </source>
</evidence>
<reference evidence="3" key="1">
    <citation type="submission" date="2023-03" db="EMBL/GenBank/DDBJ databases">
        <authorList>
            <person name="Pearce D."/>
        </authorList>
    </citation>
    <scope>NUCLEOTIDE SEQUENCE</scope>
    <source>
        <strain evidence="3">Mc</strain>
    </source>
</reference>
<dbReference type="Gene3D" id="1.20.1600.10">
    <property type="entry name" value="Outer membrane efflux proteins (OEP)"/>
    <property type="match status" value="1"/>
</dbReference>
<evidence type="ECO:0000313" key="3">
    <source>
        <dbReference type="EMBL" id="CAI8870627.1"/>
    </source>
</evidence>
<dbReference type="Proteomes" id="UP001158598">
    <property type="component" value="Chromosome"/>
</dbReference>
<dbReference type="GO" id="GO:0015562">
    <property type="term" value="F:efflux transmembrane transporter activity"/>
    <property type="evidence" value="ECO:0007669"/>
    <property type="project" value="InterPro"/>
</dbReference>
<protein>
    <submittedName>
        <fullName evidence="3">Outer membrane protein, heavy metal efflux system</fullName>
    </submittedName>
</protein>
<keyword evidence="2" id="KW-0732">Signal</keyword>
<organism evidence="3 4">
    <name type="scientific">Methylococcus capsulatus</name>
    <dbReference type="NCBI Taxonomy" id="414"/>
    <lineage>
        <taxon>Bacteria</taxon>
        <taxon>Pseudomonadati</taxon>
        <taxon>Pseudomonadota</taxon>
        <taxon>Gammaproteobacteria</taxon>
        <taxon>Methylococcales</taxon>
        <taxon>Methylococcaceae</taxon>
        <taxon>Methylococcus</taxon>
    </lineage>
</organism>
<comment type="similarity">
    <text evidence="1">Belongs to the outer membrane factor (OMF) (TC 1.B.17) family.</text>
</comment>
<evidence type="ECO:0000256" key="2">
    <source>
        <dbReference type="SAM" id="SignalP"/>
    </source>
</evidence>
<dbReference type="GeneID" id="88224020"/>
<dbReference type="AlphaFoldDB" id="A0AA35Y1Y5"/>
<accession>A0AA35Y1Y5</accession>
<sequence length="434" mass="47558">MIQENRHARVSRPLKCLLPLFLTLNLDGSALAGPNAESLPQTVTIQQLLAIARQRSPRYAALRQAIEIAKAEIAAADVLPNPRLNFGNYSLLSANNTMYDGKVQREVVLEVPVLITGQHGARVEAAEKQVQTTEAAVQAEFANLVHELWRTFIKLLAGQQRVAVLEEASAKMERLAALVAGREESGGASRYDTLRMEIEAKDVRAKLETARNDLQGTVEELGLMLGLPDWKPEARGNLAPLGVPADPEKSWADAERINPEIEAVRRGEIAAAARLEKAKAERWPVPSIQFGSAFTEQPYGHAFFGGVSVEIPLFDRNQGGMARAAAEKQAAILDRELVTSQIHVALDRATGLLARRRETRVKFERDVVAKLSALEEMGEAAYRLGKGSLLELLDSTRSRTEIRLTHLELIQLELEAELEALKASGLLVSRAEAG</sequence>
<evidence type="ECO:0000313" key="4">
    <source>
        <dbReference type="Proteomes" id="UP001158598"/>
    </source>
</evidence>
<dbReference type="PANTHER" id="PTHR30203">
    <property type="entry name" value="OUTER MEMBRANE CATION EFFLUX PROTEIN"/>
    <property type="match status" value="1"/>
</dbReference>
<feature type="chain" id="PRO_5041414964" evidence="2">
    <location>
        <begin position="33"/>
        <end position="434"/>
    </location>
</feature>
<dbReference type="InterPro" id="IPR003423">
    <property type="entry name" value="OMP_efflux"/>
</dbReference>
<feature type="signal peptide" evidence="2">
    <location>
        <begin position="1"/>
        <end position="32"/>
    </location>
</feature>
<proteinExistence type="inferred from homology"/>
<dbReference type="EMBL" id="OX458332">
    <property type="protein sequence ID" value="CAI8870627.1"/>
    <property type="molecule type" value="Genomic_DNA"/>
</dbReference>
<dbReference type="RefSeq" id="WP_010961022.1">
    <property type="nucleotide sequence ID" value="NZ_CP079097.1"/>
</dbReference>
<dbReference type="InterPro" id="IPR010131">
    <property type="entry name" value="MdtP/NodT-like"/>
</dbReference>
<dbReference type="OMA" id="AARGWIP"/>
<name>A0AA35Y1Y5_METCP</name>
<dbReference type="Pfam" id="PF02321">
    <property type="entry name" value="OEP"/>
    <property type="match status" value="1"/>
</dbReference>